<dbReference type="Proteomes" id="UP000075809">
    <property type="component" value="Unassembled WGS sequence"/>
</dbReference>
<organism evidence="1 2">
    <name type="scientific">Mycetomoellerius zeteki</name>
    <dbReference type="NCBI Taxonomy" id="64791"/>
    <lineage>
        <taxon>Eukaryota</taxon>
        <taxon>Metazoa</taxon>
        <taxon>Ecdysozoa</taxon>
        <taxon>Arthropoda</taxon>
        <taxon>Hexapoda</taxon>
        <taxon>Insecta</taxon>
        <taxon>Pterygota</taxon>
        <taxon>Neoptera</taxon>
        <taxon>Endopterygota</taxon>
        <taxon>Hymenoptera</taxon>
        <taxon>Apocrita</taxon>
        <taxon>Aculeata</taxon>
        <taxon>Formicoidea</taxon>
        <taxon>Formicidae</taxon>
        <taxon>Myrmicinae</taxon>
        <taxon>Mycetomoellerius</taxon>
    </lineage>
</organism>
<sequence>MSHAVANFLIKSLRHWKYNGLLGRSGREEYHLRNGVRVPYRGTVTYVAVTRTRHSISMRDPSPRFGRDSVGTVTCILAGTRSTRRSFNLRRCPGDTSPTPLSHTTIKFWHPNAVRTGWD</sequence>
<dbReference type="AlphaFoldDB" id="A0A151XAV6"/>
<evidence type="ECO:0000313" key="1">
    <source>
        <dbReference type="EMBL" id="KYQ57512.1"/>
    </source>
</evidence>
<keyword evidence="2" id="KW-1185">Reference proteome</keyword>
<gene>
    <name evidence="1" type="ORF">ALC60_03474</name>
</gene>
<evidence type="ECO:0000313" key="2">
    <source>
        <dbReference type="Proteomes" id="UP000075809"/>
    </source>
</evidence>
<reference evidence="1 2" key="1">
    <citation type="submission" date="2015-09" db="EMBL/GenBank/DDBJ databases">
        <title>Trachymyrmex zeteki WGS genome.</title>
        <authorList>
            <person name="Nygaard S."/>
            <person name="Hu H."/>
            <person name="Boomsma J."/>
            <person name="Zhang G."/>
        </authorList>
    </citation>
    <scope>NUCLEOTIDE SEQUENCE [LARGE SCALE GENOMIC DNA]</scope>
    <source>
        <strain evidence="1">Tzet28-1</strain>
        <tissue evidence="1">Whole body</tissue>
    </source>
</reference>
<proteinExistence type="predicted"/>
<name>A0A151XAV6_9HYME</name>
<accession>A0A151XAV6</accession>
<protein>
    <submittedName>
        <fullName evidence="1">Uncharacterized protein</fullName>
    </submittedName>
</protein>
<dbReference type="EMBL" id="KQ982335">
    <property type="protein sequence ID" value="KYQ57512.1"/>
    <property type="molecule type" value="Genomic_DNA"/>
</dbReference>